<evidence type="ECO:0000256" key="1">
    <source>
        <dbReference type="SAM" id="SignalP"/>
    </source>
</evidence>
<sequence>MIKKATLLFLVFTTIQTVFAQQDGFWDKNRATTKEILLGAGDRIVVKTEDFPKGTTEVVYRITTLDDNQQLAGSLVSLLKSIPDPSGISQGSAGAVFIVSKISGDDKCKYAIFSTNELASVYKESGKAEKACFVQNTPVNKDAKLLSFEKSACLKANASNLFFAFESDNWLMKQKIVLEVVPWVDHKLSKGWSPENRKSIIDLCKTSNLAQLMINPDDFCVCILDKMQMKYKFQEYQKLLASEKSKTFKDFGAECLSKNPANDAIHNGIRLDAFQHFKNKRYDQAIRLLHAGIIDNGNAKVLDYDALGNYYLYSKQFAKAIKYLKEGEKLDESELQIQLNLAHAYLLNGDYAEAKVIHKKYQNQNISALIDWKSKTLNDFEDFKKAGFKSNDFDRILKLFND</sequence>
<dbReference type="RefSeq" id="WP_310028291.1">
    <property type="nucleotide sequence ID" value="NZ_JAVDVI010000018.1"/>
</dbReference>
<evidence type="ECO:0000313" key="2">
    <source>
        <dbReference type="EMBL" id="MDR6969341.1"/>
    </source>
</evidence>
<accession>A0ABU1TU00</accession>
<keyword evidence="3" id="KW-1185">Reference proteome</keyword>
<dbReference type="InterPro" id="IPR011990">
    <property type="entry name" value="TPR-like_helical_dom_sf"/>
</dbReference>
<comment type="caution">
    <text evidence="2">The sequence shown here is derived from an EMBL/GenBank/DDBJ whole genome shotgun (WGS) entry which is preliminary data.</text>
</comment>
<proteinExistence type="predicted"/>
<dbReference type="SUPFAM" id="SSF48452">
    <property type="entry name" value="TPR-like"/>
    <property type="match status" value="1"/>
</dbReference>
<dbReference type="EMBL" id="JAVDVI010000018">
    <property type="protein sequence ID" value="MDR6969341.1"/>
    <property type="molecule type" value="Genomic_DNA"/>
</dbReference>
<dbReference type="Proteomes" id="UP001255185">
    <property type="component" value="Unassembled WGS sequence"/>
</dbReference>
<keyword evidence="1" id="KW-0732">Signal</keyword>
<feature type="chain" id="PRO_5045804934" evidence="1">
    <location>
        <begin position="21"/>
        <end position="402"/>
    </location>
</feature>
<gene>
    <name evidence="2" type="ORF">J2X31_003371</name>
</gene>
<name>A0ABU1TU00_9FLAO</name>
<reference evidence="2 3" key="1">
    <citation type="submission" date="2023-07" db="EMBL/GenBank/DDBJ databases">
        <title>Sorghum-associated microbial communities from plants grown in Nebraska, USA.</title>
        <authorList>
            <person name="Schachtman D."/>
        </authorList>
    </citation>
    <scope>NUCLEOTIDE SEQUENCE [LARGE SCALE GENOMIC DNA]</scope>
    <source>
        <strain evidence="2 3">3773</strain>
    </source>
</reference>
<evidence type="ECO:0000313" key="3">
    <source>
        <dbReference type="Proteomes" id="UP001255185"/>
    </source>
</evidence>
<dbReference type="Gene3D" id="1.25.40.10">
    <property type="entry name" value="Tetratricopeptide repeat domain"/>
    <property type="match status" value="1"/>
</dbReference>
<organism evidence="2 3">
    <name type="scientific">Flavobacterium arsenatis</name>
    <dbReference type="NCBI Taxonomy" id="1484332"/>
    <lineage>
        <taxon>Bacteria</taxon>
        <taxon>Pseudomonadati</taxon>
        <taxon>Bacteroidota</taxon>
        <taxon>Flavobacteriia</taxon>
        <taxon>Flavobacteriales</taxon>
        <taxon>Flavobacteriaceae</taxon>
        <taxon>Flavobacterium</taxon>
    </lineage>
</organism>
<feature type="signal peptide" evidence="1">
    <location>
        <begin position="1"/>
        <end position="20"/>
    </location>
</feature>
<protein>
    <submittedName>
        <fullName evidence="2">Tetratricopeptide (TPR) repeat protein</fullName>
    </submittedName>
</protein>